<organism evidence="2 3">
    <name type="scientific">Diaporthe helianthi</name>
    <dbReference type="NCBI Taxonomy" id="158607"/>
    <lineage>
        <taxon>Eukaryota</taxon>
        <taxon>Fungi</taxon>
        <taxon>Dikarya</taxon>
        <taxon>Ascomycota</taxon>
        <taxon>Pezizomycotina</taxon>
        <taxon>Sordariomycetes</taxon>
        <taxon>Sordariomycetidae</taxon>
        <taxon>Diaporthales</taxon>
        <taxon>Diaporthaceae</taxon>
        <taxon>Diaporthe</taxon>
    </lineage>
</organism>
<proteinExistence type="predicted"/>
<feature type="compositionally biased region" description="Low complexity" evidence="1">
    <location>
        <begin position="197"/>
        <end position="206"/>
    </location>
</feature>
<dbReference type="Proteomes" id="UP000094444">
    <property type="component" value="Unassembled WGS sequence"/>
</dbReference>
<sequence>MRKHPEKFNQPQTASPKMRNRVLKPETVLPQMDDPETQLEYIQISNEGSLPSSAIQHWAIVVRTERFTLYLGISPEATGSLGEGLSSHPTETSTPDSSSFWLPEYSEDEAERLSEAHPFMQSKAVVFATVFEAFNAWKDIVLQKEDGSDRGELCDVADGASDAPNTGRDKGKGKSAPTRKRAAAEQLETVKEAAEGSKPSSSQTASSKRRRTSDRKLTFACPYTKKDPMAYRDCYKTKRSMMDIYGKHRAHDDNPSRLTASLSLKDGNWPRNQRQTSEEAQWFAVFDILFPGHDPRPESPYIDRELLQHITLYQDFLTTNGPRILSDTLNRRGAISWNLPNEERDLAAFQQTVFEEGLHEIFNQWVARRSSMTGHLDIPAGSKFPITLTPPSSDSSSGRTGPSSSHATRIASTIPIQGTTNLNAPGGSDFVPGTSTSRNDLTEGLEGVFTPGNFGHGGLDLSHEFPFGQDEELLMSFLETS</sequence>
<feature type="region of interest" description="Disordered" evidence="1">
    <location>
        <begin position="382"/>
        <end position="449"/>
    </location>
</feature>
<evidence type="ECO:0000313" key="2">
    <source>
        <dbReference type="EMBL" id="POS78200.1"/>
    </source>
</evidence>
<dbReference type="EMBL" id="MAVT02000205">
    <property type="protein sequence ID" value="POS78200.1"/>
    <property type="molecule type" value="Genomic_DNA"/>
</dbReference>
<name>A0A2P5I6S3_DIAHE</name>
<evidence type="ECO:0000313" key="3">
    <source>
        <dbReference type="Proteomes" id="UP000094444"/>
    </source>
</evidence>
<feature type="region of interest" description="Disordered" evidence="1">
    <location>
        <begin position="80"/>
        <end position="100"/>
    </location>
</feature>
<gene>
    <name evidence="2" type="ORF">DHEL01_v203416</name>
</gene>
<dbReference type="AlphaFoldDB" id="A0A2P5I6S3"/>
<dbReference type="InParanoid" id="A0A2P5I6S3"/>
<feature type="region of interest" description="Disordered" evidence="1">
    <location>
        <begin position="1"/>
        <end position="35"/>
    </location>
</feature>
<comment type="caution">
    <text evidence="2">The sequence shown here is derived from an EMBL/GenBank/DDBJ whole genome shotgun (WGS) entry which is preliminary data.</text>
</comment>
<dbReference type="STRING" id="158607.A0A2P5I6S3"/>
<accession>A0A2P5I6S3</accession>
<feature type="compositionally biased region" description="Low complexity" evidence="1">
    <location>
        <begin position="389"/>
        <end position="405"/>
    </location>
</feature>
<keyword evidence="3" id="KW-1185">Reference proteome</keyword>
<feature type="compositionally biased region" description="Polar residues" evidence="1">
    <location>
        <begin position="87"/>
        <end position="100"/>
    </location>
</feature>
<feature type="compositionally biased region" description="Polar residues" evidence="1">
    <location>
        <begin position="406"/>
        <end position="423"/>
    </location>
</feature>
<evidence type="ECO:0000256" key="1">
    <source>
        <dbReference type="SAM" id="MobiDB-lite"/>
    </source>
</evidence>
<dbReference type="OrthoDB" id="3521097at2759"/>
<feature type="region of interest" description="Disordered" evidence="1">
    <location>
        <begin position="153"/>
        <end position="213"/>
    </location>
</feature>
<reference evidence="2" key="1">
    <citation type="submission" date="2017-09" db="EMBL/GenBank/DDBJ databases">
        <title>Polyketide synthases of a Diaporthe helianthi virulent isolate.</title>
        <authorList>
            <person name="Baroncelli R."/>
        </authorList>
    </citation>
    <scope>NUCLEOTIDE SEQUENCE [LARGE SCALE GENOMIC DNA]</scope>
    <source>
        <strain evidence="2">7/96</strain>
    </source>
</reference>
<protein>
    <submittedName>
        <fullName evidence="2">Uncharacterized protein</fullName>
    </submittedName>
</protein>